<evidence type="ECO:0000256" key="1">
    <source>
        <dbReference type="ARBA" id="ARBA00010234"/>
    </source>
</evidence>
<keyword evidence="2" id="KW-0805">Transcription regulation</keyword>
<name>A0A3Q9GEW5_MORCA</name>
<dbReference type="Pfam" id="PF06530">
    <property type="entry name" value="Phage_antitermQ"/>
    <property type="match status" value="1"/>
</dbReference>
<evidence type="ECO:0000313" key="7">
    <source>
        <dbReference type="Proteomes" id="UP000280228"/>
    </source>
</evidence>
<reference evidence="5 7" key="1">
    <citation type="submission" date="2018-12" db="EMBL/GenBank/DDBJ databases">
        <title>Persistence of Moraxella catarrhalis in Chronic Obstructive Pulmonary Disease and Regulation of the Hag/MID Adhesin.</title>
        <authorList>
            <person name="Murphy T."/>
            <person name="Zhao X."/>
            <person name="Vyas G."/>
            <person name="Aluvathingal J."/>
            <person name="Nadendla S."/>
            <person name="Tallon L."/>
            <person name="Tettelin H."/>
        </authorList>
    </citation>
    <scope>NUCLEOTIDE SEQUENCE [LARGE SCALE GENOMIC DNA]</scope>
    <source>
        <strain evidence="5 7">46P58B1</strain>
    </source>
</reference>
<evidence type="ECO:0000313" key="6">
    <source>
        <dbReference type="EMBL" id="AZQ93008.1"/>
    </source>
</evidence>
<accession>A0A3Q9GEW5</accession>
<evidence type="ECO:0000256" key="4">
    <source>
        <dbReference type="ARBA" id="ARBA00023163"/>
    </source>
</evidence>
<proteinExistence type="inferred from homology"/>
<gene>
    <name evidence="5" type="ORF">EJK53_1556</name>
    <name evidence="6" type="ORF">EJK53_1630</name>
</gene>
<dbReference type="EMBL" id="CP034662">
    <property type="protein sequence ID" value="AZQ92455.1"/>
    <property type="molecule type" value="Genomic_DNA"/>
</dbReference>
<comment type="similarity">
    <text evidence="1">Belongs to the phage antitermination Q type 1 family.</text>
</comment>
<dbReference type="GO" id="GO:0060567">
    <property type="term" value="P:negative regulation of termination of DNA-templated transcription"/>
    <property type="evidence" value="ECO:0007669"/>
    <property type="project" value="InterPro"/>
</dbReference>
<keyword evidence="3" id="KW-0238">DNA-binding</keyword>
<dbReference type="Proteomes" id="UP000280228">
    <property type="component" value="Chromosome"/>
</dbReference>
<evidence type="ECO:0000256" key="2">
    <source>
        <dbReference type="ARBA" id="ARBA00023015"/>
    </source>
</evidence>
<dbReference type="EMBL" id="CP034662">
    <property type="protein sequence ID" value="AZQ93008.1"/>
    <property type="molecule type" value="Genomic_DNA"/>
</dbReference>
<organism evidence="5 7">
    <name type="scientific">Moraxella catarrhalis</name>
    <name type="common">Branhamella catarrhalis</name>
    <dbReference type="NCBI Taxonomy" id="480"/>
    <lineage>
        <taxon>Bacteria</taxon>
        <taxon>Pseudomonadati</taxon>
        <taxon>Pseudomonadota</taxon>
        <taxon>Gammaproteobacteria</taxon>
        <taxon>Moraxellales</taxon>
        <taxon>Moraxellaceae</taxon>
        <taxon>Moraxella</taxon>
    </lineage>
</organism>
<sequence length="130" mass="15144">MSNEKLEAYKKEFIEWGRWVRCDPDRLSYPSPWFEMIMRDNIPCSSVSPNITDDRAMAIDKAVSRLSRYGVLQYQIFVLYFAKNIPEYKIAKMADMRVFSNGRIKNARNIIKENLSGAMGYVIAFLENNA</sequence>
<evidence type="ECO:0000256" key="3">
    <source>
        <dbReference type="ARBA" id="ARBA00023125"/>
    </source>
</evidence>
<protein>
    <submittedName>
        <fullName evidence="5">Phage antitermination Q family protein</fullName>
    </submittedName>
</protein>
<evidence type="ECO:0000313" key="5">
    <source>
        <dbReference type="EMBL" id="AZQ92455.1"/>
    </source>
</evidence>
<dbReference type="AlphaFoldDB" id="A0A3Q9GEW5"/>
<dbReference type="InterPro" id="IPR010534">
    <property type="entry name" value="Phage_933W_GpQ"/>
</dbReference>
<keyword evidence="4" id="KW-0804">Transcription</keyword>
<dbReference type="GO" id="GO:0003677">
    <property type="term" value="F:DNA binding"/>
    <property type="evidence" value="ECO:0007669"/>
    <property type="project" value="UniProtKB-KW"/>
</dbReference>
<dbReference type="RefSeq" id="WP_126705113.1">
    <property type="nucleotide sequence ID" value="NZ_CP034662.1"/>
</dbReference>